<reference evidence="1 2" key="1">
    <citation type="submission" date="2016-10" db="EMBL/GenBank/DDBJ databases">
        <authorList>
            <person name="de Groot N.N."/>
        </authorList>
    </citation>
    <scope>NUCLEOTIDE SEQUENCE [LARGE SCALE GENOMIC DNA]</scope>
    <source>
        <strain evidence="1 2">DSM 26880</strain>
    </source>
</reference>
<dbReference type="Proteomes" id="UP000199286">
    <property type="component" value="Unassembled WGS sequence"/>
</dbReference>
<organism evidence="1 2">
    <name type="scientific">Citreimonas salinaria</name>
    <dbReference type="NCBI Taxonomy" id="321339"/>
    <lineage>
        <taxon>Bacteria</taxon>
        <taxon>Pseudomonadati</taxon>
        <taxon>Pseudomonadota</taxon>
        <taxon>Alphaproteobacteria</taxon>
        <taxon>Rhodobacterales</taxon>
        <taxon>Roseobacteraceae</taxon>
        <taxon>Citreimonas</taxon>
    </lineage>
</organism>
<name>A0A1H3H980_9RHOB</name>
<dbReference type="AlphaFoldDB" id="A0A1H3H980"/>
<protein>
    <recommendedName>
        <fullName evidence="3">PilZ domain-containing protein</fullName>
    </recommendedName>
</protein>
<evidence type="ECO:0000313" key="1">
    <source>
        <dbReference type="EMBL" id="SDY11458.1"/>
    </source>
</evidence>
<proteinExistence type="predicted"/>
<evidence type="ECO:0008006" key="3">
    <source>
        <dbReference type="Google" id="ProtNLM"/>
    </source>
</evidence>
<dbReference type="EMBL" id="FNPF01000003">
    <property type="protein sequence ID" value="SDY11458.1"/>
    <property type="molecule type" value="Genomic_DNA"/>
</dbReference>
<gene>
    <name evidence="1" type="ORF">SAMN05444340_103278</name>
</gene>
<sequence>MGFEKRANRWPSSWQMIISFGGRAESVVEVRNVSASGMKCAGRAEARPGERVQFGIMGQKVTGYVVRQGADDFAISFLRPLTDAQLHCLRQFRRLPVSEKQF</sequence>
<evidence type="ECO:0000313" key="2">
    <source>
        <dbReference type="Proteomes" id="UP000199286"/>
    </source>
</evidence>
<keyword evidence="2" id="KW-1185">Reference proteome</keyword>
<dbReference type="STRING" id="321339.SAMN05444340_103278"/>
<accession>A0A1H3H980</accession>